<organism evidence="2 3">
    <name type="scientific">Gymnopus androsaceus JB14</name>
    <dbReference type="NCBI Taxonomy" id="1447944"/>
    <lineage>
        <taxon>Eukaryota</taxon>
        <taxon>Fungi</taxon>
        <taxon>Dikarya</taxon>
        <taxon>Basidiomycota</taxon>
        <taxon>Agaricomycotina</taxon>
        <taxon>Agaricomycetes</taxon>
        <taxon>Agaricomycetidae</taxon>
        <taxon>Agaricales</taxon>
        <taxon>Marasmiineae</taxon>
        <taxon>Omphalotaceae</taxon>
        <taxon>Gymnopus</taxon>
    </lineage>
</organism>
<feature type="region of interest" description="Disordered" evidence="1">
    <location>
        <begin position="1"/>
        <end position="23"/>
    </location>
</feature>
<name>A0A6A4GTE3_9AGAR</name>
<dbReference type="OrthoDB" id="2634326at2759"/>
<evidence type="ECO:0000256" key="1">
    <source>
        <dbReference type="SAM" id="MobiDB-lite"/>
    </source>
</evidence>
<accession>A0A6A4GTE3</accession>
<evidence type="ECO:0000313" key="3">
    <source>
        <dbReference type="Proteomes" id="UP000799118"/>
    </source>
</evidence>
<dbReference type="AlphaFoldDB" id="A0A6A4GTE3"/>
<reference evidence="2" key="1">
    <citation type="journal article" date="2019" name="Environ. Microbiol.">
        <title>Fungal ecological strategies reflected in gene transcription - a case study of two litter decomposers.</title>
        <authorList>
            <person name="Barbi F."/>
            <person name="Kohler A."/>
            <person name="Barry K."/>
            <person name="Baskaran P."/>
            <person name="Daum C."/>
            <person name="Fauchery L."/>
            <person name="Ihrmark K."/>
            <person name="Kuo A."/>
            <person name="LaButti K."/>
            <person name="Lipzen A."/>
            <person name="Morin E."/>
            <person name="Grigoriev I.V."/>
            <person name="Henrissat B."/>
            <person name="Lindahl B."/>
            <person name="Martin F."/>
        </authorList>
    </citation>
    <scope>NUCLEOTIDE SEQUENCE</scope>
    <source>
        <strain evidence="2">JB14</strain>
    </source>
</reference>
<sequence>MSLVGTFGSRESTTPSGSLIPLGSVARSSATSSSLSSAVQTKLSEMESLDVTLHDWIAPPPPKPKAPPKKKQKLGITVDDVAPYLSCIAVEAWLGQCEVVHQQAMACYAGSSGRTKMLTQLKSVLKDSCSVGIQIDADNIVSVPALWNGAKVNLNTSGQIDPSIVWQVIWELYEIKFCLEMLVLDRYMVPEPQGDTDEVEMLKEAWYEREFQVHHCWPGLPYLPKYTDPGFSSQHGTYHICHLKGLFDLVKAWLGVKPPELWRPFPQEDDHTALMEIEEILVNYYLCVFLKTFHWPSTVPHVAL</sequence>
<gene>
    <name evidence="2" type="ORF">BT96DRAFT_947143</name>
</gene>
<keyword evidence="3" id="KW-1185">Reference proteome</keyword>
<protein>
    <submittedName>
        <fullName evidence="2">Uncharacterized protein</fullName>
    </submittedName>
</protein>
<dbReference type="Proteomes" id="UP000799118">
    <property type="component" value="Unassembled WGS sequence"/>
</dbReference>
<proteinExistence type="predicted"/>
<evidence type="ECO:0000313" key="2">
    <source>
        <dbReference type="EMBL" id="KAE9389069.1"/>
    </source>
</evidence>
<dbReference type="EMBL" id="ML769713">
    <property type="protein sequence ID" value="KAE9389069.1"/>
    <property type="molecule type" value="Genomic_DNA"/>
</dbReference>